<evidence type="ECO:0000313" key="3">
    <source>
        <dbReference type="Proteomes" id="UP000468638"/>
    </source>
</evidence>
<feature type="compositionally biased region" description="Polar residues" evidence="1">
    <location>
        <begin position="53"/>
        <end position="62"/>
    </location>
</feature>
<dbReference type="Proteomes" id="UP000468638">
    <property type="component" value="Unassembled WGS sequence"/>
</dbReference>
<comment type="caution">
    <text evidence="2">The sequence shown here is derived from an EMBL/GenBank/DDBJ whole genome shotgun (WGS) entry which is preliminary data.</text>
</comment>
<accession>A0A6I4ZXK3</accession>
<gene>
    <name evidence="2" type="ORF">GLW05_02535</name>
</gene>
<dbReference type="AlphaFoldDB" id="A0A6I4ZXK3"/>
<proteinExistence type="predicted"/>
<feature type="compositionally biased region" description="Polar residues" evidence="1">
    <location>
        <begin position="1"/>
        <end position="18"/>
    </location>
</feature>
<dbReference type="RefSeq" id="WP_160847765.1">
    <property type="nucleotide sequence ID" value="NZ_WMEQ01000001.1"/>
</dbReference>
<dbReference type="OrthoDB" id="2692000at2"/>
<reference evidence="2 3" key="1">
    <citation type="submission" date="2019-11" db="EMBL/GenBank/DDBJ databases">
        <title>Genome sequences of 17 halophilic strains isolated from different environments.</title>
        <authorList>
            <person name="Furrow R.E."/>
        </authorList>
    </citation>
    <scope>NUCLEOTIDE SEQUENCE [LARGE SCALE GENOMIC DNA]</scope>
    <source>
        <strain evidence="2 3">22514_16_FS</strain>
    </source>
</reference>
<feature type="region of interest" description="Disordered" evidence="1">
    <location>
        <begin position="1"/>
        <end position="62"/>
    </location>
</feature>
<name>A0A6I4ZXK3_9BACI</name>
<evidence type="ECO:0000313" key="2">
    <source>
        <dbReference type="EMBL" id="MYL32483.1"/>
    </source>
</evidence>
<protein>
    <submittedName>
        <fullName evidence="2">Imidazoleglycerol-phosphate dehydratase</fullName>
    </submittedName>
</protein>
<dbReference type="EMBL" id="WMEQ01000001">
    <property type="protein sequence ID" value="MYL32483.1"/>
    <property type="molecule type" value="Genomic_DNA"/>
</dbReference>
<sequence>MTSKNGSKGSHNQNSPKRTGNLPGGKMKEEFAKEIYAGDNNKGKEYRSKKGSKSQLKNPQNH</sequence>
<organism evidence="2 3">
    <name type="scientific">Pontibacillus yanchengensis</name>
    <dbReference type="NCBI Taxonomy" id="462910"/>
    <lineage>
        <taxon>Bacteria</taxon>
        <taxon>Bacillati</taxon>
        <taxon>Bacillota</taxon>
        <taxon>Bacilli</taxon>
        <taxon>Bacillales</taxon>
        <taxon>Bacillaceae</taxon>
        <taxon>Pontibacillus</taxon>
    </lineage>
</organism>
<evidence type="ECO:0000256" key="1">
    <source>
        <dbReference type="SAM" id="MobiDB-lite"/>
    </source>
</evidence>